<sequence>MELVMKLLDIQSDLDAFKDYLERFEIRAMTKADDEDVNIVAHFLTFIGKEAYSLLKTLALPEKPISLFYTTLKGLLLGYVKYTNFECGKEGRFRKMIHEDIKNSTALLRDLNPVHIQGYTDNSFRSCDAFHSFNSRKFRNSKCFKCGDIGHIQSICNTNVNLIATNIKSCNSDSTKSSIYNDDLSLSTIAIDSVELHSSSELNETQNSCETTVSNQSTYQISHVIVPDMVFPNDSHISDEIPCTSEENMSSEPTHGRKPDAVLIDADSSNDSLLCNDILNKFEETILEESKLVVLSNIICPHNAYVSCGKLVQCEAQILNDLDFDYNSDDFTSTAVYPYHKNTSNQCEKYVLNETTSFVTWGYEDPTLFRGGG</sequence>
<evidence type="ECO:0000313" key="5">
    <source>
        <dbReference type="WBParaSite" id="SCUD_0001613701-mRNA-1"/>
    </source>
</evidence>
<keyword evidence="1" id="KW-0479">Metal-binding</keyword>
<evidence type="ECO:0000313" key="3">
    <source>
        <dbReference type="EMBL" id="VDP60918.1"/>
    </source>
</evidence>
<evidence type="ECO:0000256" key="1">
    <source>
        <dbReference type="PROSITE-ProRule" id="PRU00047"/>
    </source>
</evidence>
<dbReference type="GO" id="GO:0003676">
    <property type="term" value="F:nucleic acid binding"/>
    <property type="evidence" value="ECO:0007669"/>
    <property type="project" value="InterPro"/>
</dbReference>
<dbReference type="SUPFAM" id="SSF57756">
    <property type="entry name" value="Retrovirus zinc finger-like domains"/>
    <property type="match status" value="1"/>
</dbReference>
<keyword evidence="1" id="KW-0863">Zinc-finger</keyword>
<proteinExistence type="predicted"/>
<dbReference type="Proteomes" id="UP000279833">
    <property type="component" value="Unassembled WGS sequence"/>
</dbReference>
<keyword evidence="4" id="KW-1185">Reference proteome</keyword>
<keyword evidence="1" id="KW-0862">Zinc</keyword>
<evidence type="ECO:0000259" key="2">
    <source>
        <dbReference type="PROSITE" id="PS50158"/>
    </source>
</evidence>
<dbReference type="WBParaSite" id="SCUD_0001613701-mRNA-1">
    <property type="protein sequence ID" value="SCUD_0001613701-mRNA-1"/>
    <property type="gene ID" value="SCUD_0001613701"/>
</dbReference>
<evidence type="ECO:0000313" key="4">
    <source>
        <dbReference type="Proteomes" id="UP000279833"/>
    </source>
</evidence>
<dbReference type="InterPro" id="IPR001878">
    <property type="entry name" value="Znf_CCHC"/>
</dbReference>
<dbReference type="EMBL" id="UZAK01038353">
    <property type="protein sequence ID" value="VDP60918.1"/>
    <property type="molecule type" value="Genomic_DNA"/>
</dbReference>
<organism evidence="5">
    <name type="scientific">Schistosoma curassoni</name>
    <dbReference type="NCBI Taxonomy" id="6186"/>
    <lineage>
        <taxon>Eukaryota</taxon>
        <taxon>Metazoa</taxon>
        <taxon>Spiralia</taxon>
        <taxon>Lophotrochozoa</taxon>
        <taxon>Platyhelminthes</taxon>
        <taxon>Trematoda</taxon>
        <taxon>Digenea</taxon>
        <taxon>Strigeidida</taxon>
        <taxon>Schistosomatoidea</taxon>
        <taxon>Schistosomatidae</taxon>
        <taxon>Schistosoma</taxon>
    </lineage>
</organism>
<reference evidence="3 4" key="2">
    <citation type="submission" date="2018-11" db="EMBL/GenBank/DDBJ databases">
        <authorList>
            <consortium name="Pathogen Informatics"/>
        </authorList>
    </citation>
    <scope>NUCLEOTIDE SEQUENCE [LARGE SCALE GENOMIC DNA]</scope>
    <source>
        <strain evidence="3">Dakar</strain>
        <strain evidence="4">Dakar, Senegal</strain>
    </source>
</reference>
<reference evidence="5" key="1">
    <citation type="submission" date="2016-06" db="UniProtKB">
        <authorList>
            <consortium name="WormBaseParasite"/>
        </authorList>
    </citation>
    <scope>IDENTIFICATION</scope>
</reference>
<dbReference type="AlphaFoldDB" id="A0A183KM64"/>
<accession>A0A183KM64</accession>
<protein>
    <submittedName>
        <fullName evidence="5">CCHC-type domain-containing protein</fullName>
    </submittedName>
</protein>
<name>A0A183KM64_9TREM</name>
<dbReference type="InterPro" id="IPR036875">
    <property type="entry name" value="Znf_CCHC_sf"/>
</dbReference>
<dbReference type="PROSITE" id="PS50158">
    <property type="entry name" value="ZF_CCHC"/>
    <property type="match status" value="1"/>
</dbReference>
<dbReference type="GO" id="GO:0008270">
    <property type="term" value="F:zinc ion binding"/>
    <property type="evidence" value="ECO:0007669"/>
    <property type="project" value="UniProtKB-KW"/>
</dbReference>
<feature type="domain" description="CCHC-type" evidence="2">
    <location>
        <begin position="142"/>
        <end position="156"/>
    </location>
</feature>
<gene>
    <name evidence="3" type="ORF">SCUD_LOCUS16134</name>
</gene>